<feature type="transmembrane region" description="Helical" evidence="1">
    <location>
        <begin position="7"/>
        <end position="35"/>
    </location>
</feature>
<evidence type="ECO:0000313" key="2">
    <source>
        <dbReference type="EMBL" id="MBE6501658.1"/>
    </source>
</evidence>
<dbReference type="RefSeq" id="WP_303738760.1">
    <property type="nucleotide sequence ID" value="NZ_SUTK01000014.1"/>
</dbReference>
<dbReference type="Proteomes" id="UP000783037">
    <property type="component" value="Unassembled WGS sequence"/>
</dbReference>
<feature type="transmembrane region" description="Helical" evidence="1">
    <location>
        <begin position="47"/>
        <end position="69"/>
    </location>
</feature>
<proteinExistence type="predicted"/>
<dbReference type="InterPro" id="IPR040493">
    <property type="entry name" value="DUF5518"/>
</dbReference>
<dbReference type="AlphaFoldDB" id="A0A8T3VGA9"/>
<accession>A0A8T3VGA9</accession>
<evidence type="ECO:0000256" key="1">
    <source>
        <dbReference type="SAM" id="Phobius"/>
    </source>
</evidence>
<dbReference type="Pfam" id="PF17647">
    <property type="entry name" value="DUF5518"/>
    <property type="match status" value="1"/>
</dbReference>
<comment type="caution">
    <text evidence="2">The sequence shown here is derived from an EMBL/GenBank/DDBJ whole genome shotgun (WGS) entry which is preliminary data.</text>
</comment>
<evidence type="ECO:0008006" key="4">
    <source>
        <dbReference type="Google" id="ProtNLM"/>
    </source>
</evidence>
<name>A0A8T3VGA9_9EURY</name>
<dbReference type="EMBL" id="SUTK01000014">
    <property type="protein sequence ID" value="MBE6501658.1"/>
    <property type="molecule type" value="Genomic_DNA"/>
</dbReference>
<keyword evidence="1" id="KW-0812">Transmembrane</keyword>
<keyword evidence="1" id="KW-1133">Transmembrane helix</keyword>
<feature type="transmembrane region" description="Helical" evidence="1">
    <location>
        <begin position="101"/>
        <end position="119"/>
    </location>
</feature>
<protein>
    <recommendedName>
        <fullName evidence="4">DUF5518 domain-containing protein</fullName>
    </recommendedName>
</protein>
<keyword evidence="1" id="KW-0472">Membrane</keyword>
<feature type="transmembrane region" description="Helical" evidence="1">
    <location>
        <begin position="76"/>
        <end position="95"/>
    </location>
</feature>
<reference evidence="2" key="1">
    <citation type="submission" date="2019-04" db="EMBL/GenBank/DDBJ databases">
        <title>Evolution of Biomass-Degrading Anaerobic Consortia Revealed by Metagenomics.</title>
        <authorList>
            <person name="Peng X."/>
        </authorList>
    </citation>
    <scope>NUCLEOTIDE SEQUENCE</scope>
    <source>
        <strain evidence="2">SIG18</strain>
    </source>
</reference>
<gene>
    <name evidence="2" type="ORF">E7Z79_04375</name>
</gene>
<sequence>MAKTSAVFIGFLLTIAVKLFFAPYEFIGLLIVGFITGYIAHSGALSGLWNAALAGALGTIISAILFILVATFGGSLVGLFGGLTGFTLSGIASLTVVIETIIYYAIVMGITGAFGGAVASRNK</sequence>
<evidence type="ECO:0000313" key="3">
    <source>
        <dbReference type="Proteomes" id="UP000783037"/>
    </source>
</evidence>
<organism evidence="2 3">
    <name type="scientific">Methanobrevibacter thaueri</name>
    <dbReference type="NCBI Taxonomy" id="190975"/>
    <lineage>
        <taxon>Archaea</taxon>
        <taxon>Methanobacteriati</taxon>
        <taxon>Methanobacteriota</taxon>
        <taxon>Methanomada group</taxon>
        <taxon>Methanobacteria</taxon>
        <taxon>Methanobacteriales</taxon>
        <taxon>Methanobacteriaceae</taxon>
        <taxon>Methanobrevibacter</taxon>
    </lineage>
</organism>